<keyword evidence="19" id="KW-1185">Reference proteome</keyword>
<evidence type="ECO:0000256" key="3">
    <source>
        <dbReference type="ARBA" id="ARBA00004906"/>
    </source>
</evidence>
<dbReference type="AlphaFoldDB" id="A0A9W9Z2W2"/>
<keyword evidence="11 14" id="KW-0175">Coiled coil</keyword>
<protein>
    <recommendedName>
        <fullName evidence="14">E3 ubiquitin protein ligase</fullName>
        <ecNumber evidence="14">2.3.2.27</ecNumber>
    </recommendedName>
</protein>
<feature type="domain" description="RING-type" evidence="17">
    <location>
        <begin position="419"/>
        <end position="458"/>
    </location>
</feature>
<feature type="region of interest" description="Disordered" evidence="16">
    <location>
        <begin position="1"/>
        <end position="34"/>
    </location>
</feature>
<dbReference type="GO" id="GO:0008270">
    <property type="term" value="F:zinc ion binding"/>
    <property type="evidence" value="ECO:0007669"/>
    <property type="project" value="UniProtKB-KW"/>
</dbReference>
<reference evidence="18" key="1">
    <citation type="submission" date="2023-01" db="EMBL/GenBank/DDBJ databases">
        <title>Genome assembly of the deep-sea coral Lophelia pertusa.</title>
        <authorList>
            <person name="Herrera S."/>
            <person name="Cordes E."/>
        </authorList>
    </citation>
    <scope>NUCLEOTIDE SEQUENCE</scope>
    <source>
        <strain evidence="18">USNM1676648</strain>
        <tissue evidence="18">Polyp</tissue>
    </source>
</reference>
<keyword evidence="12 14" id="KW-0539">Nucleus</keyword>
<dbReference type="InterPro" id="IPR017907">
    <property type="entry name" value="Znf_RING_CS"/>
</dbReference>
<dbReference type="GO" id="GO:0006325">
    <property type="term" value="P:chromatin organization"/>
    <property type="evidence" value="ECO:0007669"/>
    <property type="project" value="UniProtKB-KW"/>
</dbReference>
<keyword evidence="18" id="KW-0012">Acyltransferase</keyword>
<sequence length="471" mass="54798">MEFEQNLKANEQTGPMTKEMSHMLNSLQSHNQQLKVEVSRYKRKFSEAQVQVVKLSEELKTAKESDKKPESVEEGSQQDEQPGKDEPEAKTSKLEEEGEIEDGEETPSTSKPNGMELKELRASLNVSIFALKSQETQKEMKLVLDVYKGAAKDLRDKVQLLSEEKRLKEEIEEQKSHMEFLEKELEKYKGALADEEAVRRLKMAEETIEQLQKNLAATKQEEDAVLAEMEFTGQAFEEMQEQNVRLLQQLREKDDANLKLMSERIKGNQIQKQIREEMDVLADHVTSLNTHRETQTQLVKKLEEREKALQNAVTSLEKELNLRQQAMELHKRKAMESAQAAQDVKIRFDSFQQQFQEAQESLSEQTRASEEEAFKSRRVQEECANLKRRLEKEKKNVLYGAADEILLEEIKQYKAKLTCPCCNTRKKDAILTKCFHVFCFDCLKTRYDTRQRKCPKCNATFGNNDFHRIYL</sequence>
<dbReference type="Proteomes" id="UP001163046">
    <property type="component" value="Unassembled WGS sequence"/>
</dbReference>
<dbReference type="GO" id="GO:0005634">
    <property type="term" value="C:nucleus"/>
    <property type="evidence" value="ECO:0007669"/>
    <property type="project" value="UniProtKB-SubCell"/>
</dbReference>
<evidence type="ECO:0000256" key="11">
    <source>
        <dbReference type="ARBA" id="ARBA00023054"/>
    </source>
</evidence>
<feature type="coiled-coil region" evidence="15">
    <location>
        <begin position="144"/>
        <end position="256"/>
    </location>
</feature>
<evidence type="ECO:0000256" key="8">
    <source>
        <dbReference type="ARBA" id="ARBA00022786"/>
    </source>
</evidence>
<evidence type="ECO:0000256" key="10">
    <source>
        <dbReference type="ARBA" id="ARBA00022853"/>
    </source>
</evidence>
<dbReference type="GO" id="GO:0016567">
    <property type="term" value="P:protein ubiquitination"/>
    <property type="evidence" value="ECO:0007669"/>
    <property type="project" value="UniProtKB-UniRule"/>
</dbReference>
<keyword evidence="7 13" id="KW-0863">Zinc-finger</keyword>
<dbReference type="SMART" id="SM00184">
    <property type="entry name" value="RING"/>
    <property type="match status" value="1"/>
</dbReference>
<dbReference type="InterPro" id="IPR013956">
    <property type="entry name" value="E3_ubiquit_lig_Bre1"/>
</dbReference>
<dbReference type="Pfam" id="PF26052">
    <property type="entry name" value="BRE1B"/>
    <property type="match status" value="1"/>
</dbReference>
<evidence type="ECO:0000256" key="13">
    <source>
        <dbReference type="PROSITE-ProRule" id="PRU00175"/>
    </source>
</evidence>
<proteinExistence type="inferred from homology"/>
<evidence type="ECO:0000256" key="9">
    <source>
        <dbReference type="ARBA" id="ARBA00022833"/>
    </source>
</evidence>
<comment type="similarity">
    <text evidence="4 14">Belongs to the BRE1 family.</text>
</comment>
<evidence type="ECO:0000256" key="2">
    <source>
        <dbReference type="ARBA" id="ARBA00004123"/>
    </source>
</evidence>
<dbReference type="PANTHER" id="PTHR23163">
    <property type="entry name" value="RING FINGER PROTEIN-RELATED"/>
    <property type="match status" value="1"/>
</dbReference>
<dbReference type="FunFam" id="3.30.40.10:FF:000040">
    <property type="entry name" value="E3 ubiquitin protein ligase"/>
    <property type="match status" value="1"/>
</dbReference>
<dbReference type="PROSITE" id="PS00518">
    <property type="entry name" value="ZF_RING_1"/>
    <property type="match status" value="1"/>
</dbReference>
<feature type="compositionally biased region" description="Basic and acidic residues" evidence="16">
    <location>
        <begin position="81"/>
        <end position="95"/>
    </location>
</feature>
<keyword evidence="10 14" id="KW-0156">Chromatin regulator</keyword>
<evidence type="ECO:0000256" key="5">
    <source>
        <dbReference type="ARBA" id="ARBA00022679"/>
    </source>
</evidence>
<evidence type="ECO:0000256" key="14">
    <source>
        <dbReference type="RuleBase" id="RU365038"/>
    </source>
</evidence>
<evidence type="ECO:0000256" key="6">
    <source>
        <dbReference type="ARBA" id="ARBA00022723"/>
    </source>
</evidence>
<dbReference type="EMBL" id="MU826829">
    <property type="protein sequence ID" value="KAJ7374015.1"/>
    <property type="molecule type" value="Genomic_DNA"/>
</dbReference>
<evidence type="ECO:0000256" key="1">
    <source>
        <dbReference type="ARBA" id="ARBA00000900"/>
    </source>
</evidence>
<evidence type="ECO:0000256" key="15">
    <source>
        <dbReference type="SAM" id="Coils"/>
    </source>
</evidence>
<feature type="region of interest" description="Disordered" evidence="16">
    <location>
        <begin position="56"/>
        <end position="116"/>
    </location>
</feature>
<evidence type="ECO:0000313" key="18">
    <source>
        <dbReference type="EMBL" id="KAJ7374015.1"/>
    </source>
</evidence>
<dbReference type="InterPro" id="IPR018957">
    <property type="entry name" value="Znf_C3HC4_RING-type"/>
</dbReference>
<keyword evidence="5 14" id="KW-0808">Transferase</keyword>
<comment type="pathway">
    <text evidence="3 14">Protein modification; protein ubiquitination.</text>
</comment>
<evidence type="ECO:0000256" key="7">
    <source>
        <dbReference type="ARBA" id="ARBA00022771"/>
    </source>
</evidence>
<dbReference type="InterPro" id="IPR001841">
    <property type="entry name" value="Znf_RING"/>
</dbReference>
<dbReference type="GO" id="GO:0033503">
    <property type="term" value="C:HULC complex"/>
    <property type="evidence" value="ECO:0007669"/>
    <property type="project" value="TreeGrafter"/>
</dbReference>
<comment type="caution">
    <text evidence="18">The sequence shown here is derived from an EMBL/GenBank/DDBJ whole genome shotgun (WGS) entry which is preliminary data.</text>
</comment>
<dbReference type="Pfam" id="PF08647">
    <property type="entry name" value="BRE1"/>
    <property type="match status" value="1"/>
</dbReference>
<feature type="coiled-coil region" evidence="15">
    <location>
        <begin position="292"/>
        <end position="319"/>
    </location>
</feature>
<keyword evidence="8 14" id="KW-0833">Ubl conjugation pathway</keyword>
<accession>A0A9W9Z2W2</accession>
<comment type="catalytic activity">
    <reaction evidence="1 14">
        <text>S-ubiquitinyl-[E2 ubiquitin-conjugating enzyme]-L-cysteine + [acceptor protein]-L-lysine = [E2 ubiquitin-conjugating enzyme]-L-cysteine + N(6)-ubiquitinyl-[acceptor protein]-L-lysine.</text>
        <dbReference type="EC" id="2.3.2.27"/>
    </reaction>
</comment>
<name>A0A9W9Z2W2_9CNID</name>
<dbReference type="InterPro" id="IPR058642">
    <property type="entry name" value="BRE1A/B-like_dom"/>
</dbReference>
<dbReference type="SUPFAM" id="SSF57850">
    <property type="entry name" value="RING/U-box"/>
    <property type="match status" value="1"/>
</dbReference>
<dbReference type="Gene3D" id="3.30.40.10">
    <property type="entry name" value="Zinc/RING finger domain, C3HC4 (zinc finger)"/>
    <property type="match status" value="1"/>
</dbReference>
<dbReference type="EC" id="2.3.2.27" evidence="14"/>
<keyword evidence="6 14" id="KW-0479">Metal-binding</keyword>
<feature type="compositionally biased region" description="Basic and acidic residues" evidence="16">
    <location>
        <begin position="56"/>
        <end position="71"/>
    </location>
</feature>
<dbReference type="GO" id="GO:0061630">
    <property type="term" value="F:ubiquitin protein ligase activity"/>
    <property type="evidence" value="ECO:0007669"/>
    <property type="project" value="UniProtKB-EC"/>
</dbReference>
<gene>
    <name evidence="18" type="primary">RNF20_1</name>
    <name evidence="18" type="ORF">OS493_009344</name>
</gene>
<dbReference type="CDD" id="cd16814">
    <property type="entry name" value="RING-HC_RNF20"/>
    <property type="match status" value="1"/>
</dbReference>
<dbReference type="PANTHER" id="PTHR23163:SF0">
    <property type="entry name" value="E3 UBIQUITIN-PROTEIN LIGASE BRE1"/>
    <property type="match status" value="1"/>
</dbReference>
<evidence type="ECO:0000256" key="16">
    <source>
        <dbReference type="SAM" id="MobiDB-lite"/>
    </source>
</evidence>
<dbReference type="Pfam" id="PF00097">
    <property type="entry name" value="zf-C3HC4"/>
    <property type="match status" value="1"/>
</dbReference>
<evidence type="ECO:0000256" key="12">
    <source>
        <dbReference type="ARBA" id="ARBA00023242"/>
    </source>
</evidence>
<evidence type="ECO:0000259" key="17">
    <source>
        <dbReference type="PROSITE" id="PS50089"/>
    </source>
</evidence>
<evidence type="ECO:0000313" key="19">
    <source>
        <dbReference type="Proteomes" id="UP001163046"/>
    </source>
</evidence>
<dbReference type="PROSITE" id="PS50089">
    <property type="entry name" value="ZF_RING_2"/>
    <property type="match status" value="1"/>
</dbReference>
<organism evidence="18 19">
    <name type="scientific">Desmophyllum pertusum</name>
    <dbReference type="NCBI Taxonomy" id="174260"/>
    <lineage>
        <taxon>Eukaryota</taxon>
        <taxon>Metazoa</taxon>
        <taxon>Cnidaria</taxon>
        <taxon>Anthozoa</taxon>
        <taxon>Hexacorallia</taxon>
        <taxon>Scleractinia</taxon>
        <taxon>Caryophylliina</taxon>
        <taxon>Caryophylliidae</taxon>
        <taxon>Desmophyllum</taxon>
    </lineage>
</organism>
<dbReference type="OrthoDB" id="10266039at2759"/>
<keyword evidence="9 14" id="KW-0862">Zinc</keyword>
<feature type="compositionally biased region" description="Polar residues" evidence="16">
    <location>
        <begin position="23"/>
        <end position="34"/>
    </location>
</feature>
<evidence type="ECO:0000256" key="4">
    <source>
        <dbReference type="ARBA" id="ARBA00005555"/>
    </source>
</evidence>
<comment type="subcellular location">
    <subcellularLocation>
        <location evidence="2 14">Nucleus</location>
    </subcellularLocation>
</comment>
<dbReference type="InterPro" id="IPR013083">
    <property type="entry name" value="Znf_RING/FYVE/PHD"/>
</dbReference>
<feature type="compositionally biased region" description="Acidic residues" evidence="16">
    <location>
        <begin position="96"/>
        <end position="105"/>
    </location>
</feature>